<keyword evidence="3" id="KW-0472">Membrane</keyword>
<feature type="compositionally biased region" description="Polar residues" evidence="2">
    <location>
        <begin position="601"/>
        <end position="611"/>
    </location>
</feature>
<dbReference type="RefSeq" id="WP_210891233.1">
    <property type="nucleotide sequence ID" value="NZ_JAGPYQ010000002.1"/>
</dbReference>
<feature type="compositionally biased region" description="Basic and acidic residues" evidence="2">
    <location>
        <begin position="484"/>
        <end position="494"/>
    </location>
</feature>
<feature type="compositionally biased region" description="Basic and acidic residues" evidence="2">
    <location>
        <begin position="612"/>
        <end position="621"/>
    </location>
</feature>
<keyword evidence="3" id="KW-0812">Transmembrane</keyword>
<name>A0A940Y1F3_9ACTN</name>
<dbReference type="PANTHER" id="PTHR45733">
    <property type="entry name" value="FORMIN-J"/>
    <property type="match status" value="1"/>
</dbReference>
<feature type="region of interest" description="Disordered" evidence="2">
    <location>
        <begin position="471"/>
        <end position="621"/>
    </location>
</feature>
<feature type="compositionally biased region" description="Pro residues" evidence="2">
    <location>
        <begin position="384"/>
        <end position="402"/>
    </location>
</feature>
<dbReference type="EMBL" id="JAGPYQ010000002">
    <property type="protein sequence ID" value="MBQ0853906.1"/>
    <property type="molecule type" value="Genomic_DNA"/>
</dbReference>
<proteinExistence type="predicted"/>
<sequence length="621" mass="62924">MARQHVSGFEVLGMSEDPTPGDPDEIGRLAGRYRDIGEKAEVAARHLSEGGAVEKGTGDAMTALQNKLQDLPGKMRRTQKSFLTAAEAYKTYAAALTESQAMVDRAMNEAQAVANTANRVLPELPTDPTPEQRTAATQQRDRVAAAQDELNSAKRLAEDARALRQAASSRAEDTLDEAAGAAIPERDFFKKVADFFQDFPFVQILLSIVIAVTSIFFPVVGFLLGLGTFIFNQIVAGQTGALKLGDLLIGLVALIPGAAVFKVGGAALTRVAPALSKQLGGLVTRAGGSFTRFKEAFAATRVGGALLGSATVRIGGEVVGKFAVGVVTEVVVKAANRDKITAGNVLAGAAASAGLGGLIRGGGALRNRGGRPAPGATAPDAPSAAPPATPPATPPVAVPPVTPRTTPRPLDTVPAAPAGPAPKLSLGERFKAGLKDQAAELVPAGAESAAKVGVAVGEGTPLNEALAGEAANLVPKSPGPAAHRGLEARADRLLGGRTPSEPGPSVPSSPPPAAPPPPPASPLPPSPPPSPRPSVSDGGLPTDRPASPDGFATAPSSPTKDGFVTAPSSPTTDGFTTAPSSPTTDRFTTPPPSPTDDGFTTAPSSPVTDSPVTDRPEPSDA</sequence>
<keyword evidence="3" id="KW-1133">Transmembrane helix</keyword>
<feature type="transmembrane region" description="Helical" evidence="3">
    <location>
        <begin position="204"/>
        <end position="226"/>
    </location>
</feature>
<reference evidence="4 5" key="1">
    <citation type="submission" date="2021-04" db="EMBL/GenBank/DDBJ databases">
        <authorList>
            <person name="Tang X."/>
            <person name="Zhou X."/>
            <person name="Chen X."/>
            <person name="Cernava T."/>
            <person name="Zhang C."/>
        </authorList>
    </citation>
    <scope>NUCLEOTIDE SEQUENCE [LARGE SCALE GENOMIC DNA]</scope>
    <source>
        <strain evidence="4 5">BH-SS-21</strain>
    </source>
</reference>
<organism evidence="4 5">
    <name type="scientific">Streptomyces liliiviolaceus</name>
    <dbReference type="NCBI Taxonomy" id="2823109"/>
    <lineage>
        <taxon>Bacteria</taxon>
        <taxon>Bacillati</taxon>
        <taxon>Actinomycetota</taxon>
        <taxon>Actinomycetes</taxon>
        <taxon>Kitasatosporales</taxon>
        <taxon>Streptomycetaceae</taxon>
        <taxon>Streptomyces</taxon>
    </lineage>
</organism>
<dbReference type="PANTHER" id="PTHR45733:SF8">
    <property type="entry name" value="FORMIN-J"/>
    <property type="match status" value="1"/>
</dbReference>
<dbReference type="AlphaFoldDB" id="A0A940Y1F3"/>
<protein>
    <submittedName>
        <fullName evidence="4">Uncharacterized protein</fullName>
    </submittedName>
</protein>
<evidence type="ECO:0000256" key="3">
    <source>
        <dbReference type="SAM" id="Phobius"/>
    </source>
</evidence>
<dbReference type="Proteomes" id="UP000677413">
    <property type="component" value="Unassembled WGS sequence"/>
</dbReference>
<feature type="transmembrane region" description="Helical" evidence="3">
    <location>
        <begin position="247"/>
        <end position="268"/>
    </location>
</feature>
<evidence type="ECO:0000313" key="4">
    <source>
        <dbReference type="EMBL" id="MBQ0853906.1"/>
    </source>
</evidence>
<feature type="compositionally biased region" description="Low complexity" evidence="2">
    <location>
        <begin position="366"/>
        <end position="383"/>
    </location>
</feature>
<keyword evidence="1" id="KW-0175">Coiled coil</keyword>
<gene>
    <name evidence="4" type="ORF">J8N05_37710</name>
</gene>
<accession>A0A940Y1F3</accession>
<evidence type="ECO:0000256" key="2">
    <source>
        <dbReference type="SAM" id="MobiDB-lite"/>
    </source>
</evidence>
<dbReference type="InterPro" id="IPR051144">
    <property type="entry name" value="Formin_homology_domain"/>
</dbReference>
<comment type="caution">
    <text evidence="4">The sequence shown here is derived from an EMBL/GenBank/DDBJ whole genome shotgun (WGS) entry which is preliminary data.</text>
</comment>
<feature type="compositionally biased region" description="Polar residues" evidence="2">
    <location>
        <begin position="566"/>
        <end position="587"/>
    </location>
</feature>
<evidence type="ECO:0000256" key="1">
    <source>
        <dbReference type="SAM" id="Coils"/>
    </source>
</evidence>
<feature type="region of interest" description="Disordered" evidence="2">
    <location>
        <begin position="366"/>
        <end position="424"/>
    </location>
</feature>
<feature type="compositionally biased region" description="Pro residues" evidence="2">
    <location>
        <begin position="501"/>
        <end position="532"/>
    </location>
</feature>
<evidence type="ECO:0000313" key="5">
    <source>
        <dbReference type="Proteomes" id="UP000677413"/>
    </source>
</evidence>
<keyword evidence="5" id="KW-1185">Reference proteome</keyword>
<feature type="compositionally biased region" description="Low complexity" evidence="2">
    <location>
        <begin position="403"/>
        <end position="414"/>
    </location>
</feature>
<feature type="region of interest" description="Disordered" evidence="2">
    <location>
        <begin position="1"/>
        <end position="25"/>
    </location>
</feature>
<feature type="coiled-coil region" evidence="1">
    <location>
        <begin position="136"/>
        <end position="163"/>
    </location>
</feature>